<evidence type="ECO:0000256" key="2">
    <source>
        <dbReference type="ARBA" id="ARBA00022692"/>
    </source>
</evidence>
<evidence type="ECO:0000256" key="6">
    <source>
        <dbReference type="SAM" id="SignalP"/>
    </source>
</evidence>
<name>A0ABY9BWX0_VITVI</name>
<keyword evidence="8" id="KW-1185">Reference proteome</keyword>
<dbReference type="PANTHER" id="PTHR24093:SF434">
    <property type="entry name" value="CALCIUM-TRANSPORTING ATPASE 13, PLASMA MEMBRANE-TYPE-RELATED"/>
    <property type="match status" value="1"/>
</dbReference>
<evidence type="ECO:0000256" key="3">
    <source>
        <dbReference type="ARBA" id="ARBA00022842"/>
    </source>
</evidence>
<dbReference type="PANTHER" id="PTHR24093">
    <property type="entry name" value="CATION TRANSPORTING ATPASE"/>
    <property type="match status" value="1"/>
</dbReference>
<comment type="subcellular location">
    <subcellularLocation>
        <location evidence="1">Membrane</location>
    </subcellularLocation>
</comment>
<dbReference type="PROSITE" id="PS00154">
    <property type="entry name" value="ATPASE_E1_E2"/>
    <property type="match status" value="1"/>
</dbReference>
<keyword evidence="2" id="KW-0812">Transmembrane</keyword>
<sequence>MEAFQDLTIILLVCATLSLGFGIKEHGLKEWWYDGEFEKLLKVSNNIKADQAMVWKLSACETTGSATTICTDKTGTLTLNQMKVTKFWAWPRTFLFNFNKSSQPHPTRIPLKRQFLISWVVLEFDMDMEELKQNFTILHVEAFNSEKKRSAVSMRSKADSIIHVHWKGAAEMILL</sequence>
<dbReference type="InterPro" id="IPR023214">
    <property type="entry name" value="HAD_sf"/>
</dbReference>
<keyword evidence="4" id="KW-1133">Transmembrane helix</keyword>
<feature type="chain" id="PRO_5046330562" evidence="6">
    <location>
        <begin position="23"/>
        <end position="175"/>
    </location>
</feature>
<dbReference type="InterPro" id="IPR023299">
    <property type="entry name" value="ATPase_P-typ_cyto_dom_N"/>
</dbReference>
<feature type="signal peptide" evidence="6">
    <location>
        <begin position="1"/>
        <end position="22"/>
    </location>
</feature>
<keyword evidence="5" id="KW-0472">Membrane</keyword>
<dbReference type="Gene3D" id="3.40.50.1000">
    <property type="entry name" value="HAD superfamily/HAD-like"/>
    <property type="match status" value="1"/>
</dbReference>
<dbReference type="EMBL" id="CP126652">
    <property type="protein sequence ID" value="WJZ87187.1"/>
    <property type="molecule type" value="Genomic_DNA"/>
</dbReference>
<evidence type="ECO:0000256" key="1">
    <source>
        <dbReference type="ARBA" id="ARBA00004370"/>
    </source>
</evidence>
<organism evidence="7 8">
    <name type="scientific">Vitis vinifera</name>
    <name type="common">Grape</name>
    <dbReference type="NCBI Taxonomy" id="29760"/>
    <lineage>
        <taxon>Eukaryota</taxon>
        <taxon>Viridiplantae</taxon>
        <taxon>Streptophyta</taxon>
        <taxon>Embryophyta</taxon>
        <taxon>Tracheophyta</taxon>
        <taxon>Spermatophyta</taxon>
        <taxon>Magnoliopsida</taxon>
        <taxon>eudicotyledons</taxon>
        <taxon>Gunneridae</taxon>
        <taxon>Pentapetalae</taxon>
        <taxon>rosids</taxon>
        <taxon>Vitales</taxon>
        <taxon>Vitaceae</taxon>
        <taxon>Viteae</taxon>
        <taxon>Vitis</taxon>
    </lineage>
</organism>
<evidence type="ECO:0000256" key="4">
    <source>
        <dbReference type="ARBA" id="ARBA00022989"/>
    </source>
</evidence>
<keyword evidence="3" id="KW-0460">Magnesium</keyword>
<dbReference type="Gene3D" id="1.20.1110.10">
    <property type="entry name" value="Calcium-transporting ATPase, transmembrane domain"/>
    <property type="match status" value="1"/>
</dbReference>
<gene>
    <name evidence="7" type="ORF">VitviT2T_006588</name>
</gene>
<keyword evidence="6" id="KW-0732">Signal</keyword>
<proteinExistence type="predicted"/>
<evidence type="ECO:0000313" key="7">
    <source>
        <dbReference type="EMBL" id="WJZ87187.1"/>
    </source>
</evidence>
<dbReference type="Proteomes" id="UP001227230">
    <property type="component" value="Chromosome 5"/>
</dbReference>
<dbReference type="Gene3D" id="3.40.1110.10">
    <property type="entry name" value="Calcium-transporting ATPase, cytoplasmic domain N"/>
    <property type="match status" value="2"/>
</dbReference>
<dbReference type="InterPro" id="IPR018303">
    <property type="entry name" value="ATPase_P-typ_P_site"/>
</dbReference>
<evidence type="ECO:0000256" key="5">
    <source>
        <dbReference type="ARBA" id="ARBA00023136"/>
    </source>
</evidence>
<dbReference type="SUPFAM" id="SSF81660">
    <property type="entry name" value="Metal cation-transporting ATPase, ATP-binding domain N"/>
    <property type="match status" value="1"/>
</dbReference>
<evidence type="ECO:0000313" key="8">
    <source>
        <dbReference type="Proteomes" id="UP001227230"/>
    </source>
</evidence>
<reference evidence="7 8" key="1">
    <citation type="journal article" date="2023" name="Hortic Res">
        <title>The complete reference genome for grapevine (Vitis vinifera L.) genetics and breeding.</title>
        <authorList>
            <person name="Shi X."/>
            <person name="Cao S."/>
            <person name="Wang X."/>
            <person name="Huang S."/>
            <person name="Wang Y."/>
            <person name="Liu Z."/>
            <person name="Liu W."/>
            <person name="Leng X."/>
            <person name="Peng Y."/>
            <person name="Wang N."/>
            <person name="Wang Y."/>
            <person name="Ma Z."/>
            <person name="Xu X."/>
            <person name="Zhang F."/>
            <person name="Xue H."/>
            <person name="Zhong H."/>
            <person name="Wang Y."/>
            <person name="Zhang K."/>
            <person name="Velt A."/>
            <person name="Avia K."/>
            <person name="Holtgrawe D."/>
            <person name="Grimplet J."/>
            <person name="Matus J.T."/>
            <person name="Ware D."/>
            <person name="Wu X."/>
            <person name="Wang H."/>
            <person name="Liu C."/>
            <person name="Fang Y."/>
            <person name="Rustenholz C."/>
            <person name="Cheng Z."/>
            <person name="Xiao H."/>
            <person name="Zhou Y."/>
        </authorList>
    </citation>
    <scope>NUCLEOTIDE SEQUENCE [LARGE SCALE GENOMIC DNA]</scope>
    <source>
        <strain evidence="8">cv. Pinot noir / PN40024</strain>
        <tissue evidence="7">Leaf</tissue>
    </source>
</reference>
<dbReference type="SUPFAM" id="SSF56784">
    <property type="entry name" value="HAD-like"/>
    <property type="match status" value="1"/>
</dbReference>
<accession>A0ABY9BWX0</accession>
<protein>
    <submittedName>
        <fullName evidence="7">Uncharacterized protein</fullName>
    </submittedName>
</protein>
<dbReference type="InterPro" id="IPR036412">
    <property type="entry name" value="HAD-like_sf"/>
</dbReference>